<dbReference type="InterPro" id="IPR020904">
    <property type="entry name" value="Sc_DH/Rdtase_CS"/>
</dbReference>
<organism evidence="5 6">
    <name type="scientific">Geodermatophilus amargosae</name>
    <dbReference type="NCBI Taxonomy" id="1296565"/>
    <lineage>
        <taxon>Bacteria</taxon>
        <taxon>Bacillati</taxon>
        <taxon>Actinomycetota</taxon>
        <taxon>Actinomycetes</taxon>
        <taxon>Geodermatophilales</taxon>
        <taxon>Geodermatophilaceae</taxon>
        <taxon>Geodermatophilus</taxon>
    </lineage>
</organism>
<reference evidence="6" key="1">
    <citation type="submission" date="2016-10" db="EMBL/GenBank/DDBJ databases">
        <authorList>
            <person name="Varghese N."/>
            <person name="Submissions S."/>
        </authorList>
    </citation>
    <scope>NUCLEOTIDE SEQUENCE [LARGE SCALE GENOMIC DNA]</scope>
    <source>
        <strain evidence="6">DSM 46136</strain>
    </source>
</reference>
<dbReference type="STRING" id="1296565.SAMN05660657_00200"/>
<dbReference type="PANTHER" id="PTHR32125">
    <property type="entry name" value="2-C-METHYL-D-ERYTHRITOL 4-PHOSPHATE CYTIDYLYLTRANSFERASE, CHLOROPLASTIC"/>
    <property type="match status" value="1"/>
</dbReference>
<feature type="site" description="Transition state stabilizer" evidence="4">
    <location>
        <position position="17"/>
    </location>
</feature>
<dbReference type="InterPro" id="IPR050088">
    <property type="entry name" value="IspD/TarI_cytidylyltransf_bact"/>
</dbReference>
<dbReference type="Proteomes" id="UP000199546">
    <property type="component" value="Unassembled WGS sequence"/>
</dbReference>
<evidence type="ECO:0000256" key="1">
    <source>
        <dbReference type="ARBA" id="ARBA00006484"/>
    </source>
</evidence>
<dbReference type="InterPro" id="IPR029044">
    <property type="entry name" value="Nucleotide-diphossugar_trans"/>
</dbReference>
<accession>A0A1I6X824</accession>
<dbReference type="PRINTS" id="PR00080">
    <property type="entry name" value="SDRFAMILY"/>
</dbReference>
<comment type="function">
    <text evidence="4">Catalyzes the formation of 4-diphosphocytidyl-2-C-methyl-D-erythritol from CTP and 2-C-methyl-D-erythritol 4-phosphate (MEP).</text>
</comment>
<dbReference type="CDD" id="cd05233">
    <property type="entry name" value="SDR_c"/>
    <property type="match status" value="1"/>
</dbReference>
<dbReference type="PANTHER" id="PTHR32125:SF4">
    <property type="entry name" value="2-C-METHYL-D-ERYTHRITOL 4-PHOSPHATE CYTIDYLYLTRANSFERASE, CHLOROPLASTIC"/>
    <property type="match status" value="1"/>
</dbReference>
<dbReference type="Pfam" id="PF13561">
    <property type="entry name" value="adh_short_C2"/>
    <property type="match status" value="1"/>
</dbReference>
<dbReference type="AlphaFoldDB" id="A0A1I6X824"/>
<dbReference type="HAMAP" id="MF_00108">
    <property type="entry name" value="IspD"/>
    <property type="match status" value="1"/>
</dbReference>
<evidence type="ECO:0000313" key="6">
    <source>
        <dbReference type="Proteomes" id="UP000199546"/>
    </source>
</evidence>
<dbReference type="InterPro" id="IPR001228">
    <property type="entry name" value="IspD"/>
</dbReference>
<dbReference type="Gene3D" id="3.90.550.10">
    <property type="entry name" value="Spore Coat Polysaccharide Biosynthesis Protein SpsA, Chain A"/>
    <property type="match status" value="1"/>
</dbReference>
<dbReference type="EMBL" id="FPBA01000001">
    <property type="protein sequence ID" value="SFT33954.1"/>
    <property type="molecule type" value="Genomic_DNA"/>
</dbReference>
<keyword evidence="2 4" id="KW-0808">Transferase</keyword>
<comment type="catalytic activity">
    <reaction evidence="4">
        <text>2-C-methyl-D-erythritol 4-phosphate + CTP + H(+) = 4-CDP-2-C-methyl-D-erythritol + diphosphate</text>
        <dbReference type="Rhea" id="RHEA:13429"/>
        <dbReference type="ChEBI" id="CHEBI:15378"/>
        <dbReference type="ChEBI" id="CHEBI:33019"/>
        <dbReference type="ChEBI" id="CHEBI:37563"/>
        <dbReference type="ChEBI" id="CHEBI:57823"/>
        <dbReference type="ChEBI" id="CHEBI:58262"/>
        <dbReference type="EC" id="2.7.7.60"/>
    </reaction>
</comment>
<dbReference type="PIRSF" id="PIRSF036586">
    <property type="entry name" value="CDP-ribitol_syn"/>
    <property type="match status" value="1"/>
</dbReference>
<comment type="pathway">
    <text evidence="4">Isoprenoid biosynthesis; isopentenyl diphosphate biosynthesis via DXP pathway; isopentenyl diphosphate from 1-deoxy-D-xylulose 5-phosphate: step 2/6.</text>
</comment>
<gene>
    <name evidence="4" type="primary">ispD</name>
    <name evidence="5" type="ORF">SAMN05660657_00200</name>
</gene>
<dbReference type="InterPro" id="IPR036291">
    <property type="entry name" value="NAD(P)-bd_dom_sf"/>
</dbReference>
<keyword evidence="4" id="KW-0414">Isoprene biosynthesis</keyword>
<dbReference type="GO" id="GO:0050518">
    <property type="term" value="F:2-C-methyl-D-erythritol 4-phosphate cytidylyltransferase activity"/>
    <property type="evidence" value="ECO:0007669"/>
    <property type="project" value="UniProtKB-UniRule"/>
</dbReference>
<dbReference type="PRINTS" id="PR00081">
    <property type="entry name" value="GDHRDH"/>
</dbReference>
<evidence type="ECO:0000256" key="4">
    <source>
        <dbReference type="HAMAP-Rule" id="MF_00108"/>
    </source>
</evidence>
<comment type="similarity">
    <text evidence="4">Belongs to the IspD/TarI cytidylyltransferase family. IspD subfamily.</text>
</comment>
<dbReference type="PROSITE" id="PS00061">
    <property type="entry name" value="ADH_SHORT"/>
    <property type="match status" value="1"/>
</dbReference>
<name>A0A1I6X824_9ACTN</name>
<dbReference type="SUPFAM" id="SSF51735">
    <property type="entry name" value="NAD(P)-binding Rossmann-fold domains"/>
    <property type="match status" value="1"/>
</dbReference>
<keyword evidence="6" id="KW-1185">Reference proteome</keyword>
<dbReference type="CDD" id="cd02516">
    <property type="entry name" value="CDP-ME_synthetase"/>
    <property type="match status" value="1"/>
</dbReference>
<keyword evidence="3 4" id="KW-0548">Nucleotidyltransferase</keyword>
<evidence type="ECO:0000313" key="5">
    <source>
        <dbReference type="EMBL" id="SFT33954.1"/>
    </source>
</evidence>
<dbReference type="EC" id="2.7.7.60" evidence="4"/>
<dbReference type="UniPathway" id="UPA00056">
    <property type="reaction ID" value="UER00093"/>
</dbReference>
<dbReference type="InterPro" id="IPR012115">
    <property type="entry name" value="CDP-ribitol_syn"/>
</dbReference>
<dbReference type="InterPro" id="IPR034683">
    <property type="entry name" value="IspD/TarI"/>
</dbReference>
<proteinExistence type="inferred from homology"/>
<dbReference type="GO" id="GO:0019288">
    <property type="term" value="P:isopentenyl diphosphate biosynthetic process, methylerythritol 4-phosphate pathway"/>
    <property type="evidence" value="ECO:0007669"/>
    <property type="project" value="UniProtKB-UniRule"/>
</dbReference>
<dbReference type="SUPFAM" id="SSF53448">
    <property type="entry name" value="Nucleotide-diphospho-sugar transferases"/>
    <property type="match status" value="1"/>
</dbReference>
<feature type="site" description="Positions MEP for the nucleophilic attack" evidence="4">
    <location>
        <position position="210"/>
    </location>
</feature>
<sequence>MVLAGGTGARVGLSTPKQLLKVAGKPIIEHTIAALNSSAAVDEIIVMMAPGHLDPVRDLLRGGEYAKVTQLLEGGDTRNATTRRAIKVIGDEECNVLMHDAVRPLVSHRVIEDCVAALVDAEAVDTAIPSADTVIRVDEETGSRIEDVLPRPLLRRGQTPQGFRLSVIRRAYELAAEDPGFVATDDCTVVLRYLPHVPIVVVRGEDRNMKVTEPIDVYLVDRLFQLQGQEVPARRPLADLDAALTGRTVVVFGGSYGIGRDVVEIAREHGATVLAFSRSSTRTYVERREDVTAACDRALAETGRVDYVVNAAGVLPRGHLVEATDDVVQSATEINYLAPVYIAQTFHPHLAKTHGSLLFFTSSSHTRGRSGYSLYSSAKAAVVNLTQALADEWAADGVRVNCVNPERTATPMRLTAFGAEPESSLLASRTVAEIAVHVATSTWTGFVVDARREDTAPTTAL</sequence>
<evidence type="ECO:0000256" key="3">
    <source>
        <dbReference type="ARBA" id="ARBA00022695"/>
    </source>
</evidence>
<comment type="similarity">
    <text evidence="1">Belongs to the short-chain dehydrogenases/reductases (SDR) family.</text>
</comment>
<evidence type="ECO:0000256" key="2">
    <source>
        <dbReference type="ARBA" id="ARBA00022679"/>
    </source>
</evidence>
<dbReference type="Gene3D" id="3.40.50.720">
    <property type="entry name" value="NAD(P)-binding Rossmann-like Domain"/>
    <property type="match status" value="1"/>
</dbReference>
<feature type="site" description="Transition state stabilizer" evidence="4">
    <location>
        <position position="10"/>
    </location>
</feature>
<dbReference type="InterPro" id="IPR002347">
    <property type="entry name" value="SDR_fam"/>
</dbReference>
<protein>
    <recommendedName>
        <fullName evidence="4">2-C-methyl-D-erythritol 4-phosphate cytidylyltransferase</fullName>
        <ecNumber evidence="4">2.7.7.60</ecNumber>
    </recommendedName>
    <alternativeName>
        <fullName evidence="4">4-diphosphocytidyl-2C-methyl-D-erythritol synthase</fullName>
    </alternativeName>
    <alternativeName>
        <fullName evidence="4">MEP cytidylyltransferase</fullName>
        <shortName evidence="4">MCT</shortName>
    </alternativeName>
</protein>
<feature type="site" description="Positions MEP for the nucleophilic attack" evidence="4">
    <location>
        <position position="151"/>
    </location>
</feature>
<dbReference type="Pfam" id="PF01128">
    <property type="entry name" value="IspD"/>
    <property type="match status" value="1"/>
</dbReference>